<dbReference type="SUPFAM" id="SSF51726">
    <property type="entry name" value="UROD/MetE-like"/>
    <property type="match status" value="1"/>
</dbReference>
<dbReference type="Gene3D" id="3.20.20.210">
    <property type="match status" value="1"/>
</dbReference>
<sequence length="77" mass="8405">MAKKITLIGNLDLNQLLPFGKPYEISIKVKELVEKIGQGGRYILSSCNSLTSAVPVENALTAHLVCERFGVYAKPKS</sequence>
<evidence type="ECO:0000313" key="3">
    <source>
        <dbReference type="Proteomes" id="UP001461341"/>
    </source>
</evidence>
<proteinExistence type="predicted"/>
<keyword evidence="3" id="KW-1185">Reference proteome</keyword>
<dbReference type="RefSeq" id="WP_369017581.1">
    <property type="nucleotide sequence ID" value="NZ_CP121689.1"/>
</dbReference>
<evidence type="ECO:0000313" key="2">
    <source>
        <dbReference type="EMBL" id="WZL75434.1"/>
    </source>
</evidence>
<protein>
    <submittedName>
        <fullName evidence="2">Uroporphyrinogen decarboxylase family protein</fullName>
    </submittedName>
</protein>
<gene>
    <name evidence="2" type="ORF">QBE54_07510</name>
</gene>
<dbReference type="InterPro" id="IPR000257">
    <property type="entry name" value="Uroporphyrinogen_deCOase"/>
</dbReference>
<organism evidence="2 3">
    <name type="scientific">Thermatribacter velox</name>
    <dbReference type="NCBI Taxonomy" id="3039681"/>
    <lineage>
        <taxon>Bacteria</taxon>
        <taxon>Pseudomonadati</taxon>
        <taxon>Atribacterota</taxon>
        <taxon>Atribacteria</taxon>
        <taxon>Atribacterales</taxon>
        <taxon>Thermatribacteraceae</taxon>
        <taxon>Thermatribacter</taxon>
    </lineage>
</organism>
<name>A0ABZ2Y8T4_9BACT</name>
<dbReference type="EMBL" id="CP121689">
    <property type="protein sequence ID" value="WZL75434.1"/>
    <property type="molecule type" value="Genomic_DNA"/>
</dbReference>
<dbReference type="Pfam" id="PF01208">
    <property type="entry name" value="URO-D"/>
    <property type="match status" value="1"/>
</dbReference>
<feature type="domain" description="Uroporphyrinogen decarboxylase (URO-D)" evidence="1">
    <location>
        <begin position="3"/>
        <end position="59"/>
    </location>
</feature>
<dbReference type="Proteomes" id="UP001461341">
    <property type="component" value="Chromosome"/>
</dbReference>
<evidence type="ECO:0000259" key="1">
    <source>
        <dbReference type="Pfam" id="PF01208"/>
    </source>
</evidence>
<dbReference type="InterPro" id="IPR038071">
    <property type="entry name" value="UROD/MetE-like_sf"/>
</dbReference>
<accession>A0ABZ2Y8T4</accession>
<reference evidence="2 3" key="1">
    <citation type="submission" date="2023-03" db="EMBL/GenBank/DDBJ databases">
        <title>Novel Species.</title>
        <authorList>
            <person name="Ma S."/>
        </authorList>
    </citation>
    <scope>NUCLEOTIDE SEQUENCE [LARGE SCALE GENOMIC DNA]</scope>
    <source>
        <strain evidence="2 3">B11</strain>
    </source>
</reference>